<keyword evidence="3" id="KW-1185">Reference proteome</keyword>
<keyword evidence="1" id="KW-0472">Membrane</keyword>
<gene>
    <name evidence="2" type="ORF">CU102_12235</name>
</gene>
<dbReference type="Proteomes" id="UP000241444">
    <property type="component" value="Unassembled WGS sequence"/>
</dbReference>
<proteinExistence type="predicted"/>
<protein>
    <submittedName>
        <fullName evidence="2">Uncharacterized protein</fullName>
    </submittedName>
</protein>
<dbReference type="AlphaFoldDB" id="A0A2P7BQ17"/>
<name>A0A2P7BQ17_9HYPH</name>
<keyword evidence="1" id="KW-0812">Transmembrane</keyword>
<comment type="caution">
    <text evidence="2">The sequence shown here is derived from an EMBL/GenBank/DDBJ whole genome shotgun (WGS) entry which is preliminary data.</text>
</comment>
<evidence type="ECO:0000256" key="1">
    <source>
        <dbReference type="SAM" id="Phobius"/>
    </source>
</evidence>
<organism evidence="2 3">
    <name type="scientific">Phyllobacterium brassicacearum</name>
    <dbReference type="NCBI Taxonomy" id="314235"/>
    <lineage>
        <taxon>Bacteria</taxon>
        <taxon>Pseudomonadati</taxon>
        <taxon>Pseudomonadota</taxon>
        <taxon>Alphaproteobacteria</taxon>
        <taxon>Hyphomicrobiales</taxon>
        <taxon>Phyllobacteriaceae</taxon>
        <taxon>Phyllobacterium</taxon>
    </lineage>
</organism>
<dbReference type="EMBL" id="PGGO01000008">
    <property type="protein sequence ID" value="PSH68532.1"/>
    <property type="molecule type" value="Genomic_DNA"/>
</dbReference>
<feature type="transmembrane region" description="Helical" evidence="1">
    <location>
        <begin position="6"/>
        <end position="25"/>
    </location>
</feature>
<evidence type="ECO:0000313" key="3">
    <source>
        <dbReference type="Proteomes" id="UP000241444"/>
    </source>
</evidence>
<accession>A0A2P7BQ17</accession>
<evidence type="ECO:0000313" key="2">
    <source>
        <dbReference type="EMBL" id="PSH68532.1"/>
    </source>
</evidence>
<keyword evidence="1" id="KW-1133">Transmembrane helix</keyword>
<reference evidence="3" key="1">
    <citation type="submission" date="2017-11" db="EMBL/GenBank/DDBJ databases">
        <authorList>
            <person name="Kuznetsova I."/>
            <person name="Sazanova A."/>
            <person name="Chirak E."/>
            <person name="Safronova V."/>
            <person name="Willems A."/>
        </authorList>
    </citation>
    <scope>NUCLEOTIDE SEQUENCE [LARGE SCALE GENOMIC DNA]</scope>
    <source>
        <strain evidence="3">STM 196</strain>
    </source>
</reference>
<sequence length="36" mass="3965">MSRKGLYLIVGALLVTVIGLGIYVYREETRPAGIEL</sequence>